<proteinExistence type="inferred from homology"/>
<dbReference type="InterPro" id="IPR017871">
    <property type="entry name" value="ABC_transporter-like_CS"/>
</dbReference>
<dbReference type="Pfam" id="PF00005">
    <property type="entry name" value="ABC_tran"/>
    <property type="match status" value="2"/>
</dbReference>
<evidence type="ECO:0000256" key="9">
    <source>
        <dbReference type="ARBA" id="ARBA00034076"/>
    </source>
</evidence>
<dbReference type="PANTHER" id="PTHR43790">
    <property type="entry name" value="CARBOHYDRATE TRANSPORT ATP-BINDING PROTEIN MG119-RELATED"/>
    <property type="match status" value="1"/>
</dbReference>
<protein>
    <recommendedName>
        <fullName evidence="4">Autoinducer 2 import ATP-binding protein LsrA</fullName>
        <ecNumber evidence="8">7.6.2.13</ecNumber>
    </recommendedName>
</protein>
<dbReference type="InterPro" id="IPR003439">
    <property type="entry name" value="ABC_transporter-like_ATP-bd"/>
</dbReference>
<dbReference type="SMART" id="SM00382">
    <property type="entry name" value="AAA"/>
    <property type="match status" value="2"/>
</dbReference>
<feature type="domain" description="ABC transporter" evidence="10">
    <location>
        <begin position="6"/>
        <end position="241"/>
    </location>
</feature>
<dbReference type="InterPro" id="IPR027417">
    <property type="entry name" value="P-loop_NTPase"/>
</dbReference>
<keyword evidence="5" id="KW-0547">Nucleotide-binding</keyword>
<dbReference type="InterPro" id="IPR003593">
    <property type="entry name" value="AAA+_ATPase"/>
</dbReference>
<evidence type="ECO:0000259" key="10">
    <source>
        <dbReference type="PROSITE" id="PS50893"/>
    </source>
</evidence>
<dbReference type="OrthoDB" id="9805029at2"/>
<feature type="domain" description="ABC transporter" evidence="10">
    <location>
        <begin position="254"/>
        <end position="496"/>
    </location>
</feature>
<keyword evidence="12" id="KW-1185">Reference proteome</keyword>
<comment type="similarity">
    <text evidence="2">Belongs to the ABC transporter superfamily. AI-2 autoinducer porter (TC 3.A.1.2.8) family.</text>
</comment>
<comment type="subcellular location">
    <subcellularLocation>
        <location evidence="1">Cell inner membrane</location>
        <topology evidence="1">Peripheral membrane protein</topology>
    </subcellularLocation>
</comment>
<evidence type="ECO:0000313" key="11">
    <source>
        <dbReference type="EMBL" id="PSJ59604.1"/>
    </source>
</evidence>
<evidence type="ECO:0000256" key="3">
    <source>
        <dbReference type="ARBA" id="ARBA00011262"/>
    </source>
</evidence>
<dbReference type="AlphaFoldDB" id="A0A2P7SAS9"/>
<gene>
    <name evidence="11" type="ORF">C7I84_13325</name>
</gene>
<organism evidence="11 12">
    <name type="scientific">Kumtagia ephedrae</name>
    <dbReference type="NCBI Taxonomy" id="2116701"/>
    <lineage>
        <taxon>Bacteria</taxon>
        <taxon>Pseudomonadati</taxon>
        <taxon>Pseudomonadota</taxon>
        <taxon>Alphaproteobacteria</taxon>
        <taxon>Hyphomicrobiales</taxon>
        <taxon>Phyllobacteriaceae</taxon>
        <taxon>Kumtagia</taxon>
    </lineage>
</organism>
<dbReference type="CDD" id="cd03215">
    <property type="entry name" value="ABC_Carb_Monos_II"/>
    <property type="match status" value="1"/>
</dbReference>
<sequence>MNHFAFEARSVSRSFGVVQALKDVSIGIRPGEIHALIGENGAGKSTLMNIFCGKLQPSEGELFRNGAKVSFHAPIDAQRAGVAITPQEVNLVPNLSVAENIMLGAHLTRGIAIDWRATRKAAIDHLHTVDDTIDPRVPVSTLSKAHQQLVQIARAAATDAKILIFDEPTAALTYRETEKLYAYLNAFRAAGGSAFYISHRLDEILDLSDRISVLRDGRFVGELDPSQASKDDMVRMMAGRLVGKGNAAPRLMPDGAETVLKVSSLTRRGEFENVSFELRKGEILGVSGLVGSGRTEVAKCIFGLTRSDAGDIELYGRPSGIGAPADAIRQGLVYLPEERKQEGIFPLLSIAENMALPNLGRFRGIARMRSGEMFAEVQRLVSDLKIKIGHPRDRITSLSGGNQQKVIIGRWLMKNSRILIMDEPTRGIDVAAKFEIQRQLRMLTESTGLSIIFISSELEEVLDVSDRILVMHEGKVKGIFPAGEATQESLLQAAMS</sequence>
<dbReference type="GO" id="GO:0005886">
    <property type="term" value="C:plasma membrane"/>
    <property type="evidence" value="ECO:0007669"/>
    <property type="project" value="UniProtKB-SubCell"/>
</dbReference>
<keyword evidence="6 11" id="KW-0067">ATP-binding</keyword>
<evidence type="ECO:0000256" key="4">
    <source>
        <dbReference type="ARBA" id="ARBA00019459"/>
    </source>
</evidence>
<accession>A0A2P7SAS9</accession>
<dbReference type="PROSITE" id="PS50893">
    <property type="entry name" value="ABC_TRANSPORTER_2"/>
    <property type="match status" value="2"/>
</dbReference>
<dbReference type="InterPro" id="IPR050107">
    <property type="entry name" value="ABC_carbohydrate_import_ATPase"/>
</dbReference>
<name>A0A2P7SAS9_9HYPH</name>
<dbReference type="EC" id="7.6.2.13" evidence="8"/>
<evidence type="ECO:0000313" key="12">
    <source>
        <dbReference type="Proteomes" id="UP000241229"/>
    </source>
</evidence>
<evidence type="ECO:0000256" key="7">
    <source>
        <dbReference type="ARBA" id="ARBA00023747"/>
    </source>
</evidence>
<comment type="subunit">
    <text evidence="3">The complex is composed of two ATP-binding proteins (LsrA), two transmembrane proteins (LsrC and LsrD) and a solute-binding protein (LsrB).</text>
</comment>
<dbReference type="EMBL" id="PXYK01000011">
    <property type="protein sequence ID" value="PSJ59604.1"/>
    <property type="molecule type" value="Genomic_DNA"/>
</dbReference>
<dbReference type="GO" id="GO:0005524">
    <property type="term" value="F:ATP binding"/>
    <property type="evidence" value="ECO:0007669"/>
    <property type="project" value="UniProtKB-KW"/>
</dbReference>
<dbReference type="CDD" id="cd03216">
    <property type="entry name" value="ABC_Carb_Monos_I"/>
    <property type="match status" value="1"/>
</dbReference>
<reference evidence="11 12" key="1">
    <citation type="submission" date="2018-03" db="EMBL/GenBank/DDBJ databases">
        <title>The draft genome of Mesorhizobium sp. 6GN-30.</title>
        <authorList>
            <person name="Liu L."/>
            <person name="Li L."/>
            <person name="Wang T."/>
            <person name="Zhang X."/>
            <person name="Liang L."/>
        </authorList>
    </citation>
    <scope>NUCLEOTIDE SEQUENCE [LARGE SCALE GENOMIC DNA]</scope>
    <source>
        <strain evidence="11 12">6GN30</strain>
    </source>
</reference>
<dbReference type="Proteomes" id="UP000241229">
    <property type="component" value="Unassembled WGS sequence"/>
</dbReference>
<evidence type="ECO:0000256" key="1">
    <source>
        <dbReference type="ARBA" id="ARBA00004417"/>
    </source>
</evidence>
<dbReference type="PANTHER" id="PTHR43790:SF2">
    <property type="entry name" value="AUTOINDUCER 2 IMPORT ATP-BINDING PROTEIN LSRA"/>
    <property type="match status" value="1"/>
</dbReference>
<dbReference type="RefSeq" id="WP_106772678.1">
    <property type="nucleotide sequence ID" value="NZ_PXYK01000011.1"/>
</dbReference>
<evidence type="ECO:0000256" key="8">
    <source>
        <dbReference type="ARBA" id="ARBA00023798"/>
    </source>
</evidence>
<comment type="catalytic activity">
    <reaction evidence="9">
        <text>ATP + H2O + (2R,4S)-2-methyl-2,3,3,4-tetrahydroxytetrahydrofuran-[AI-2-binding protein]Side 1 = ADP + phosphate + (2R,4S)-2-methyl-2,3,3,4-tetrahydroxytetrahydrofuranSide 2 + [AI-2-binding protein]Side 1.</text>
        <dbReference type="EC" id="7.6.2.13"/>
    </reaction>
</comment>
<dbReference type="GO" id="GO:0016887">
    <property type="term" value="F:ATP hydrolysis activity"/>
    <property type="evidence" value="ECO:0007669"/>
    <property type="project" value="InterPro"/>
</dbReference>
<comment type="function">
    <text evidence="7">Part of the ABC transporter complex LsrABCD involved in autoinducer 2 (AI-2) import. Responsible for energy coupling to the transport system.</text>
</comment>
<evidence type="ECO:0000256" key="2">
    <source>
        <dbReference type="ARBA" id="ARBA00009404"/>
    </source>
</evidence>
<evidence type="ECO:0000256" key="6">
    <source>
        <dbReference type="ARBA" id="ARBA00022840"/>
    </source>
</evidence>
<dbReference type="SUPFAM" id="SSF52540">
    <property type="entry name" value="P-loop containing nucleoside triphosphate hydrolases"/>
    <property type="match status" value="2"/>
</dbReference>
<dbReference type="Gene3D" id="3.40.50.300">
    <property type="entry name" value="P-loop containing nucleotide triphosphate hydrolases"/>
    <property type="match status" value="2"/>
</dbReference>
<comment type="caution">
    <text evidence="11">The sequence shown here is derived from an EMBL/GenBank/DDBJ whole genome shotgun (WGS) entry which is preliminary data.</text>
</comment>
<evidence type="ECO:0000256" key="5">
    <source>
        <dbReference type="ARBA" id="ARBA00022741"/>
    </source>
</evidence>
<dbReference type="PROSITE" id="PS00211">
    <property type="entry name" value="ABC_TRANSPORTER_1"/>
    <property type="match status" value="1"/>
</dbReference>